<evidence type="ECO:0000313" key="3">
    <source>
        <dbReference type="Proteomes" id="UP001168552"/>
    </source>
</evidence>
<feature type="domain" description="Tetracyclin repressor-like C-terminal" evidence="1">
    <location>
        <begin position="88"/>
        <end position="214"/>
    </location>
</feature>
<dbReference type="Proteomes" id="UP001168552">
    <property type="component" value="Unassembled WGS sequence"/>
</dbReference>
<name>A0ABT8F1G9_9BACT</name>
<dbReference type="EMBL" id="JAUHJS010000001">
    <property type="protein sequence ID" value="MDN4164228.1"/>
    <property type="molecule type" value="Genomic_DNA"/>
</dbReference>
<evidence type="ECO:0000259" key="1">
    <source>
        <dbReference type="Pfam" id="PF17931"/>
    </source>
</evidence>
<dbReference type="InterPro" id="IPR041673">
    <property type="entry name" value="TetR_C_23"/>
</dbReference>
<accession>A0ABT8F1G9</accession>
<evidence type="ECO:0000313" key="2">
    <source>
        <dbReference type="EMBL" id="MDN4164228.1"/>
    </source>
</evidence>
<dbReference type="Pfam" id="PF17931">
    <property type="entry name" value="TetR_C_23"/>
    <property type="match status" value="1"/>
</dbReference>
<sequence length="218" mass="25370">MERKTKKKTGSSAESYQEAYKTYVLTKGHAPVSVYQFCQEQGTEEADFYQYFSHFDAVEQSIWKAYVQETVQVLEADSAYAEYSGREKLLSFYYTLIEVLKKNRSFVLYSLKDVRKTDLHPTVLREARKHFLLFLSTLLGEAQAKEEVVSRPLIGEKYADALWVQFRFILDFWKNDSSAQFEKTDQAIEKSVNVSFDLMGKSALDGLFDLAKFLYQNR</sequence>
<dbReference type="SUPFAM" id="SSF48498">
    <property type="entry name" value="Tetracyclin repressor-like, C-terminal domain"/>
    <property type="match status" value="1"/>
</dbReference>
<gene>
    <name evidence="2" type="ORF">QWY31_01880</name>
</gene>
<protein>
    <submittedName>
        <fullName evidence="2">TetR family transcriptional regulator C-terminal domain-containing protein</fullName>
    </submittedName>
</protein>
<comment type="caution">
    <text evidence="2">The sequence shown here is derived from an EMBL/GenBank/DDBJ whole genome shotgun (WGS) entry which is preliminary data.</text>
</comment>
<keyword evidence="3" id="KW-1185">Reference proteome</keyword>
<dbReference type="InterPro" id="IPR036271">
    <property type="entry name" value="Tet_transcr_reg_TetR-rel_C_sf"/>
</dbReference>
<organism evidence="2 3">
    <name type="scientific">Shiella aurantiaca</name>
    <dbReference type="NCBI Taxonomy" id="3058365"/>
    <lineage>
        <taxon>Bacteria</taxon>
        <taxon>Pseudomonadati</taxon>
        <taxon>Bacteroidota</taxon>
        <taxon>Cytophagia</taxon>
        <taxon>Cytophagales</taxon>
        <taxon>Shiellaceae</taxon>
        <taxon>Shiella</taxon>
    </lineage>
</organism>
<dbReference type="Gene3D" id="1.10.357.10">
    <property type="entry name" value="Tetracycline Repressor, domain 2"/>
    <property type="match status" value="1"/>
</dbReference>
<proteinExistence type="predicted"/>
<dbReference type="RefSeq" id="WP_320002754.1">
    <property type="nucleotide sequence ID" value="NZ_JAUHJS010000001.1"/>
</dbReference>
<reference evidence="2" key="1">
    <citation type="submission" date="2023-06" db="EMBL/GenBank/DDBJ databases">
        <title>Cytophagales bacterium Strain LB-30, isolated from soil.</title>
        <authorList>
            <person name="Liu B."/>
        </authorList>
    </citation>
    <scope>NUCLEOTIDE SEQUENCE</scope>
    <source>
        <strain evidence="2">LB-30</strain>
    </source>
</reference>